<protein>
    <recommendedName>
        <fullName evidence="4">Tyrosine recombinase XerD-like</fullName>
    </recommendedName>
</protein>
<dbReference type="GO" id="GO:0009037">
    <property type="term" value="F:tyrosine-based site-specific recombinase activity"/>
    <property type="evidence" value="ECO:0007669"/>
    <property type="project" value="UniProtKB-UniRule"/>
</dbReference>
<dbReference type="SUPFAM" id="SSF56349">
    <property type="entry name" value="DNA breaking-rejoining enzymes"/>
    <property type="match status" value="1"/>
</dbReference>
<proteinExistence type="inferred from homology"/>
<comment type="function">
    <text evidence="4">Putative tyrosine recombinase. Not involved in the cutting and rejoining of the recombining DNA molecules on dif(SL) site.</text>
</comment>
<dbReference type="GO" id="GO:0003677">
    <property type="term" value="F:DNA binding"/>
    <property type="evidence" value="ECO:0007669"/>
    <property type="project" value="UniProtKB-UniRule"/>
</dbReference>
<dbReference type="NCBIfam" id="NF002685">
    <property type="entry name" value="PRK02436.1"/>
    <property type="match status" value="1"/>
</dbReference>
<organism evidence="5 6">
    <name type="scientific">Lactococcus lactis subsp. lactis</name>
    <name type="common">Streptococcus lactis</name>
    <dbReference type="NCBI Taxonomy" id="1360"/>
    <lineage>
        <taxon>Bacteria</taxon>
        <taxon>Bacillati</taxon>
        <taxon>Bacillota</taxon>
        <taxon>Bacilli</taxon>
        <taxon>Lactobacillales</taxon>
        <taxon>Streptococcaceae</taxon>
        <taxon>Lactococcus</taxon>
    </lineage>
</organism>
<keyword evidence="2 4" id="KW-0238">DNA-binding</keyword>
<reference evidence="5 6" key="1">
    <citation type="journal article" date="2017" name="BMC Genomics">
        <title>Comparative and functional genomics of the Lactococcus lactis taxon; insights into evolution and niche adaptation.</title>
        <authorList>
            <person name="Kelleher P."/>
            <person name="Bottacini F."/>
            <person name="Mahony J."/>
            <person name="Kilcawley K.N."/>
            <person name="van Sinderen D."/>
        </authorList>
    </citation>
    <scope>NUCLEOTIDE SEQUENCE [LARGE SCALE GENOMIC DNA]</scope>
    <source>
        <strain evidence="5 6">275</strain>
    </source>
</reference>
<evidence type="ECO:0000313" key="6">
    <source>
        <dbReference type="Proteomes" id="UP000192085"/>
    </source>
</evidence>
<dbReference type="Proteomes" id="UP000192085">
    <property type="component" value="Chromosome"/>
</dbReference>
<evidence type="ECO:0000256" key="3">
    <source>
        <dbReference type="ARBA" id="ARBA00023172"/>
    </source>
</evidence>
<dbReference type="AlphaFoldDB" id="A0A1V0NGE9"/>
<dbReference type="HAMAP" id="MF_01817">
    <property type="entry name" value="Recomb_XerD_like"/>
    <property type="match status" value="1"/>
</dbReference>
<dbReference type="InterPro" id="IPR013762">
    <property type="entry name" value="Integrase-like_cat_sf"/>
</dbReference>
<accession>A0A1V0NGE9</accession>
<evidence type="ECO:0000313" key="5">
    <source>
        <dbReference type="EMBL" id="ARD99000.1"/>
    </source>
</evidence>
<evidence type="ECO:0000256" key="1">
    <source>
        <dbReference type="ARBA" id="ARBA00022490"/>
    </source>
</evidence>
<dbReference type="Gene3D" id="1.10.150.130">
    <property type="match status" value="1"/>
</dbReference>
<dbReference type="GO" id="GO:0006313">
    <property type="term" value="P:DNA transposition"/>
    <property type="evidence" value="ECO:0007669"/>
    <property type="project" value="UniProtKB-UniRule"/>
</dbReference>
<keyword evidence="3 4" id="KW-0233">DNA recombination</keyword>
<evidence type="ECO:0000256" key="2">
    <source>
        <dbReference type="ARBA" id="ARBA00023125"/>
    </source>
</evidence>
<dbReference type="InterPro" id="IPR002104">
    <property type="entry name" value="Integrase_catalytic"/>
</dbReference>
<feature type="active site" description="O-(3'-phospho-DNA)-tyrosine intermediate" evidence="4">
    <location>
        <position position="246"/>
    </location>
</feature>
<sequence>MPLLTTLQNIMKLPNEIDEYLASRNFSENTRSNYHYDLVSLQAFFEDKSLTTENLELYKIQISNLSPAAQRRKISSANQYLLFLYQRQKVDQYFKIKQVVQKKSQTAQSYHPMIKEFPEFYGPLTCPGQFLALLILEFGLNFAEIQKLKWENFNWNFKYLTIEKAGIKRVLPIREKFAIRVKAINNADELFAKSRQFLYTELKKFTNYSSKEIREQYILHQVKAGKSIYELATLLGLTTITTLEKYYR</sequence>
<dbReference type="InterPro" id="IPR010998">
    <property type="entry name" value="Integrase_recombinase_N"/>
</dbReference>
<comment type="subcellular location">
    <subcellularLocation>
        <location evidence="4">Cytoplasm</location>
    </subcellularLocation>
</comment>
<dbReference type="GO" id="GO:0005737">
    <property type="term" value="C:cytoplasm"/>
    <property type="evidence" value="ECO:0007669"/>
    <property type="project" value="UniProtKB-SubCell"/>
</dbReference>
<dbReference type="PROSITE" id="PS51898">
    <property type="entry name" value="TYR_RECOMBINASE"/>
    <property type="match status" value="1"/>
</dbReference>
<dbReference type="EMBL" id="CP015897">
    <property type="protein sequence ID" value="ARD99000.1"/>
    <property type="molecule type" value="Genomic_DNA"/>
</dbReference>
<dbReference type="InterPro" id="IPR011010">
    <property type="entry name" value="DNA_brk_join_enz"/>
</dbReference>
<name>A0A1V0NGE9_LACLL</name>
<dbReference type="Gene3D" id="1.10.443.10">
    <property type="entry name" value="Intergrase catalytic core"/>
    <property type="match status" value="1"/>
</dbReference>
<dbReference type="PROSITE" id="PS51900">
    <property type="entry name" value="CB"/>
    <property type="match status" value="1"/>
</dbReference>
<dbReference type="InterPro" id="IPR044068">
    <property type="entry name" value="CB"/>
</dbReference>
<dbReference type="InterPro" id="IPR020876">
    <property type="entry name" value="Tyrosine_recombinase_XerD-like"/>
</dbReference>
<keyword evidence="1 4" id="KW-0963">Cytoplasm</keyword>
<gene>
    <name evidence="5" type="ORF">LL275_1372</name>
</gene>
<keyword evidence="4" id="KW-0229">DNA integration</keyword>
<comment type="similarity">
    <text evidence="4">Belongs to the 'phage' integrase family. XerD-like subfamily.</text>
</comment>
<evidence type="ECO:0000256" key="4">
    <source>
        <dbReference type="HAMAP-Rule" id="MF_01817"/>
    </source>
</evidence>